<dbReference type="Proteomes" id="UP000481872">
    <property type="component" value="Unassembled WGS sequence"/>
</dbReference>
<dbReference type="Pfam" id="PF01565">
    <property type="entry name" value="FAD_binding_4"/>
    <property type="match status" value="1"/>
</dbReference>
<evidence type="ECO:0000256" key="4">
    <source>
        <dbReference type="ARBA" id="ARBA00022827"/>
    </source>
</evidence>
<dbReference type="InterPro" id="IPR012951">
    <property type="entry name" value="BBE"/>
</dbReference>
<comment type="cofactor">
    <cofactor evidence="1">
        <name>FAD</name>
        <dbReference type="ChEBI" id="CHEBI:57692"/>
    </cofactor>
</comment>
<keyword evidence="5" id="KW-0560">Oxidoreductase</keyword>
<accession>A0A6M0H256</accession>
<evidence type="ECO:0000256" key="1">
    <source>
        <dbReference type="ARBA" id="ARBA00001974"/>
    </source>
</evidence>
<dbReference type="InterPro" id="IPR036318">
    <property type="entry name" value="FAD-bd_PCMH-like_sf"/>
</dbReference>
<dbReference type="PROSITE" id="PS51387">
    <property type="entry name" value="FAD_PCMH"/>
    <property type="match status" value="1"/>
</dbReference>
<evidence type="ECO:0000313" key="7">
    <source>
        <dbReference type="EMBL" id="NEU03702.1"/>
    </source>
</evidence>
<proteinExistence type="inferred from homology"/>
<protein>
    <submittedName>
        <fullName evidence="7">FAD-binding oxidoreductase</fullName>
    </submittedName>
</protein>
<name>A0A6M0H256_9CLOT</name>
<gene>
    <name evidence="7" type="ORF">G3M99_02290</name>
</gene>
<evidence type="ECO:0000256" key="3">
    <source>
        <dbReference type="ARBA" id="ARBA00022630"/>
    </source>
</evidence>
<reference evidence="7 8" key="1">
    <citation type="submission" date="2020-02" db="EMBL/GenBank/DDBJ databases">
        <title>Genome assembly of a novel Clostridium senegalense strain.</title>
        <authorList>
            <person name="Gupta T.B."/>
            <person name="Jauregui R."/>
            <person name="Maclean P."/>
            <person name="Nawarathana A."/>
            <person name="Brightwell G."/>
        </authorList>
    </citation>
    <scope>NUCLEOTIDE SEQUENCE [LARGE SCALE GENOMIC DNA]</scope>
    <source>
        <strain evidence="7 8">AGRFS4</strain>
    </source>
</reference>
<dbReference type="InterPro" id="IPR016169">
    <property type="entry name" value="FAD-bd_PCMH_sub2"/>
</dbReference>
<dbReference type="InterPro" id="IPR050416">
    <property type="entry name" value="FAD-linked_Oxidoreductase"/>
</dbReference>
<comment type="similarity">
    <text evidence="2">Belongs to the oxygen-dependent FAD-linked oxidoreductase family.</text>
</comment>
<sequence>MNLAKDLCFNGEIVTPNNINYNEDRQVWNRAIQRYPIAILYCINRNDVIFALKFCVKNNFKFRIRSGGHNYEGFSIGDCAIVIDISRMKKISINEYDNTVTIESGVQNRELYEFLGLRGYPFPGGTCPTVGVAGYALGGGWGLSCRLFGLGTDSLVEVELVDYKGKVIIANKNCNRDLFWALRGAGDGNFGVVTSLTFKLPPKINKVTVFTIYYPKNTALEQANIMDVFQKVYQNLDRRVNMRASFYNSSEEGIASYFFGLFYGTEEELKIILKPFLVLPKAIANFEYTTFIEAIRQVGTNYPDSEKFKSTGRFVNRLYSKEELLKLALSLQERAKGSVYAAITFYGLGGAVKDKGKHETAFYYRDANYIMGIQSVWENPIYAKENEIWVASRLSYIETITEGFFVNFPYSPLKNYEKEYYGGNACELRVVKRKYDPCNIFNFPQSIR</sequence>
<feature type="domain" description="FAD-binding PCMH-type" evidence="6">
    <location>
        <begin position="32"/>
        <end position="203"/>
    </location>
</feature>
<dbReference type="Pfam" id="PF08031">
    <property type="entry name" value="BBE"/>
    <property type="match status" value="1"/>
</dbReference>
<dbReference type="Gene3D" id="3.40.462.20">
    <property type="match status" value="1"/>
</dbReference>
<evidence type="ECO:0000256" key="2">
    <source>
        <dbReference type="ARBA" id="ARBA00005466"/>
    </source>
</evidence>
<dbReference type="GO" id="GO:0016491">
    <property type="term" value="F:oxidoreductase activity"/>
    <property type="evidence" value="ECO:0007669"/>
    <property type="project" value="UniProtKB-KW"/>
</dbReference>
<dbReference type="GO" id="GO:0071949">
    <property type="term" value="F:FAD binding"/>
    <property type="evidence" value="ECO:0007669"/>
    <property type="project" value="InterPro"/>
</dbReference>
<keyword evidence="4" id="KW-0274">FAD</keyword>
<evidence type="ECO:0000259" key="6">
    <source>
        <dbReference type="PROSITE" id="PS51387"/>
    </source>
</evidence>
<evidence type="ECO:0000313" key="8">
    <source>
        <dbReference type="Proteomes" id="UP000481872"/>
    </source>
</evidence>
<comment type="caution">
    <text evidence="7">The sequence shown here is derived from an EMBL/GenBank/DDBJ whole genome shotgun (WGS) entry which is preliminary data.</text>
</comment>
<dbReference type="EMBL" id="JAAGPU010000002">
    <property type="protein sequence ID" value="NEU03702.1"/>
    <property type="molecule type" value="Genomic_DNA"/>
</dbReference>
<organism evidence="7 8">
    <name type="scientific">Clostridium senegalense</name>
    <dbReference type="NCBI Taxonomy" id="1465809"/>
    <lineage>
        <taxon>Bacteria</taxon>
        <taxon>Bacillati</taxon>
        <taxon>Bacillota</taxon>
        <taxon>Clostridia</taxon>
        <taxon>Eubacteriales</taxon>
        <taxon>Clostridiaceae</taxon>
        <taxon>Clostridium</taxon>
    </lineage>
</organism>
<keyword evidence="3" id="KW-0285">Flavoprotein</keyword>
<dbReference type="Gene3D" id="3.30.465.10">
    <property type="match status" value="1"/>
</dbReference>
<dbReference type="InterPro" id="IPR006094">
    <property type="entry name" value="Oxid_FAD_bind_N"/>
</dbReference>
<dbReference type="InterPro" id="IPR016166">
    <property type="entry name" value="FAD-bd_PCMH"/>
</dbReference>
<evidence type="ECO:0000256" key="5">
    <source>
        <dbReference type="ARBA" id="ARBA00023002"/>
    </source>
</evidence>
<dbReference type="SUPFAM" id="SSF56176">
    <property type="entry name" value="FAD-binding/transporter-associated domain-like"/>
    <property type="match status" value="1"/>
</dbReference>
<dbReference type="AlphaFoldDB" id="A0A6M0H256"/>
<dbReference type="PANTHER" id="PTHR42973:SF39">
    <property type="entry name" value="FAD-BINDING PCMH-TYPE DOMAIN-CONTAINING PROTEIN"/>
    <property type="match status" value="1"/>
</dbReference>
<dbReference type="PANTHER" id="PTHR42973">
    <property type="entry name" value="BINDING OXIDOREDUCTASE, PUTATIVE (AFU_ORTHOLOGUE AFUA_1G17690)-RELATED"/>
    <property type="match status" value="1"/>
</dbReference>
<keyword evidence="8" id="KW-1185">Reference proteome</keyword>
<dbReference type="RefSeq" id="WP_199869021.1">
    <property type="nucleotide sequence ID" value="NZ_JAAGPU010000002.1"/>
</dbReference>